<reference evidence="3" key="2">
    <citation type="journal article" date="2008" name="Nucleic Acids Res.">
        <title>The rice annotation project database (RAP-DB): 2008 update.</title>
        <authorList>
            <consortium name="The rice annotation project (RAP)"/>
        </authorList>
    </citation>
    <scope>GENOME REANNOTATION</scope>
    <source>
        <strain evidence="3">cv. Nipponbare</strain>
    </source>
</reference>
<reference evidence="3" key="1">
    <citation type="journal article" date="2005" name="Nature">
        <title>The map-based sequence of the rice genome.</title>
        <authorList>
            <consortium name="International rice genome sequencing project (IRGSP)"/>
            <person name="Matsumoto T."/>
            <person name="Wu J."/>
            <person name="Kanamori H."/>
            <person name="Katayose Y."/>
            <person name="Fujisawa M."/>
            <person name="Namiki N."/>
            <person name="Mizuno H."/>
            <person name="Yamamoto K."/>
            <person name="Antonio B.A."/>
            <person name="Baba T."/>
            <person name="Sakata K."/>
            <person name="Nagamura Y."/>
            <person name="Aoki H."/>
            <person name="Arikawa K."/>
            <person name="Arita K."/>
            <person name="Bito T."/>
            <person name="Chiden Y."/>
            <person name="Fujitsuka N."/>
            <person name="Fukunaka R."/>
            <person name="Hamada M."/>
            <person name="Harada C."/>
            <person name="Hayashi A."/>
            <person name="Hijishita S."/>
            <person name="Honda M."/>
            <person name="Hosokawa S."/>
            <person name="Ichikawa Y."/>
            <person name="Idonuma A."/>
            <person name="Iijima M."/>
            <person name="Ikeda M."/>
            <person name="Ikeno M."/>
            <person name="Ito K."/>
            <person name="Ito S."/>
            <person name="Ito T."/>
            <person name="Ito Y."/>
            <person name="Ito Y."/>
            <person name="Iwabuchi A."/>
            <person name="Kamiya K."/>
            <person name="Karasawa W."/>
            <person name="Kurita K."/>
            <person name="Katagiri S."/>
            <person name="Kikuta A."/>
            <person name="Kobayashi H."/>
            <person name="Kobayashi N."/>
            <person name="Machita K."/>
            <person name="Maehara T."/>
            <person name="Masukawa M."/>
            <person name="Mizubayashi T."/>
            <person name="Mukai Y."/>
            <person name="Nagasaki H."/>
            <person name="Nagata Y."/>
            <person name="Naito S."/>
            <person name="Nakashima M."/>
            <person name="Nakama Y."/>
            <person name="Nakamichi Y."/>
            <person name="Nakamura M."/>
            <person name="Meguro A."/>
            <person name="Negishi M."/>
            <person name="Ohta I."/>
            <person name="Ohta T."/>
            <person name="Okamoto M."/>
            <person name="Ono N."/>
            <person name="Saji S."/>
            <person name="Sakaguchi M."/>
            <person name="Sakai K."/>
            <person name="Shibata M."/>
            <person name="Shimokawa T."/>
            <person name="Song J."/>
            <person name="Takazaki Y."/>
            <person name="Terasawa K."/>
            <person name="Tsugane M."/>
            <person name="Tsuji K."/>
            <person name="Ueda S."/>
            <person name="Waki K."/>
            <person name="Yamagata H."/>
            <person name="Yamamoto M."/>
            <person name="Yamamoto S."/>
            <person name="Yamane H."/>
            <person name="Yoshiki S."/>
            <person name="Yoshihara R."/>
            <person name="Yukawa K."/>
            <person name="Zhong H."/>
            <person name="Yano M."/>
            <person name="Yuan Q."/>
            <person name="Ouyang S."/>
            <person name="Liu J."/>
            <person name="Jones K.M."/>
            <person name="Gansberger K."/>
            <person name="Moffat K."/>
            <person name="Hill J."/>
            <person name="Bera J."/>
            <person name="Fadrosh D."/>
            <person name="Jin S."/>
            <person name="Johri S."/>
            <person name="Kim M."/>
            <person name="Overton L."/>
            <person name="Reardon M."/>
            <person name="Tsitrin T."/>
            <person name="Vuong H."/>
            <person name="Weaver B."/>
            <person name="Ciecko A."/>
            <person name="Tallon L."/>
            <person name="Jackson J."/>
            <person name="Pai G."/>
            <person name="Aken S.V."/>
            <person name="Utterback T."/>
            <person name="Reidmuller S."/>
            <person name="Feldblyum T."/>
            <person name="Hsiao J."/>
            <person name="Zismann V."/>
            <person name="Iobst S."/>
            <person name="de Vazeille A.R."/>
            <person name="Buell C.R."/>
            <person name="Ying K."/>
            <person name="Li Y."/>
            <person name="Lu T."/>
            <person name="Huang Y."/>
            <person name="Zhao Q."/>
            <person name="Feng Q."/>
            <person name="Zhang L."/>
            <person name="Zhu J."/>
            <person name="Weng Q."/>
            <person name="Mu J."/>
            <person name="Lu Y."/>
            <person name="Fan D."/>
            <person name="Liu Y."/>
            <person name="Guan J."/>
            <person name="Zhang Y."/>
            <person name="Yu S."/>
            <person name="Liu X."/>
            <person name="Zhang Y."/>
            <person name="Hong G."/>
            <person name="Han B."/>
            <person name="Choisne N."/>
            <person name="Demange N."/>
            <person name="Orjeda G."/>
            <person name="Samain S."/>
            <person name="Cattolico L."/>
            <person name="Pelletier E."/>
            <person name="Couloux A."/>
            <person name="Segurens B."/>
            <person name="Wincker P."/>
            <person name="D'Hont A."/>
            <person name="Scarpelli C."/>
            <person name="Weissenbach J."/>
            <person name="Salanoubat M."/>
            <person name="Quetier F."/>
            <person name="Yu Y."/>
            <person name="Kim H.R."/>
            <person name="Rambo T."/>
            <person name="Currie J."/>
            <person name="Collura K."/>
            <person name="Luo M."/>
            <person name="Yang T."/>
            <person name="Ammiraju J.S.S."/>
            <person name="Engler F."/>
            <person name="Soderlund C."/>
            <person name="Wing R.A."/>
            <person name="Palmer L.E."/>
            <person name="de la Bastide M."/>
            <person name="Spiegel L."/>
            <person name="Nascimento L."/>
            <person name="Zutavern T."/>
            <person name="O'Shaughnessy A."/>
            <person name="Dike S."/>
            <person name="Dedhia N."/>
            <person name="Preston R."/>
            <person name="Balija V."/>
            <person name="McCombie W.R."/>
            <person name="Chow T."/>
            <person name="Chen H."/>
            <person name="Chung M."/>
            <person name="Chen C."/>
            <person name="Shaw J."/>
            <person name="Wu H."/>
            <person name="Hsiao K."/>
            <person name="Chao Y."/>
            <person name="Chu M."/>
            <person name="Cheng C."/>
            <person name="Hour A."/>
            <person name="Lee P."/>
            <person name="Lin S."/>
            <person name="Lin Y."/>
            <person name="Liou J."/>
            <person name="Liu S."/>
            <person name="Hsing Y."/>
            <person name="Raghuvanshi S."/>
            <person name="Mohanty A."/>
            <person name="Bharti A.K."/>
            <person name="Gaur A."/>
            <person name="Gupta V."/>
            <person name="Kumar D."/>
            <person name="Ravi V."/>
            <person name="Vij S."/>
            <person name="Kapur A."/>
            <person name="Khurana P."/>
            <person name="Khurana P."/>
            <person name="Khurana J.P."/>
            <person name="Tyagi A.K."/>
            <person name="Gaikwad K."/>
            <person name="Singh A."/>
            <person name="Dalal V."/>
            <person name="Srivastava S."/>
            <person name="Dixit A."/>
            <person name="Pal A.K."/>
            <person name="Ghazi I.A."/>
            <person name="Yadav M."/>
            <person name="Pandit A."/>
            <person name="Bhargava A."/>
            <person name="Sureshbabu K."/>
            <person name="Batra K."/>
            <person name="Sharma T.R."/>
            <person name="Mohapatra T."/>
            <person name="Singh N.K."/>
            <person name="Messing J."/>
            <person name="Nelson A.B."/>
            <person name="Fuks G."/>
            <person name="Kavchok S."/>
            <person name="Keizer G."/>
            <person name="Linton E."/>
            <person name="Llaca V."/>
            <person name="Song R."/>
            <person name="Tanyolac B."/>
            <person name="Young S."/>
            <person name="Ho-Il K."/>
            <person name="Hahn J.H."/>
            <person name="Sangsakoo G."/>
            <person name="Vanavichit A."/>
            <person name="de Mattos Luiz.A.T."/>
            <person name="Zimmer P.D."/>
            <person name="Malone G."/>
            <person name="Dellagostin O."/>
            <person name="de Oliveira A.C."/>
            <person name="Bevan M."/>
            <person name="Bancroft I."/>
            <person name="Minx P."/>
            <person name="Cordum H."/>
            <person name="Wilson R."/>
            <person name="Cheng Z."/>
            <person name="Jin W."/>
            <person name="Jiang J."/>
            <person name="Leong S.A."/>
            <person name="Iwama H."/>
            <person name="Gojobori T."/>
            <person name="Itoh T."/>
            <person name="Niimura Y."/>
            <person name="Fujii Y."/>
            <person name="Habara T."/>
            <person name="Sakai H."/>
            <person name="Sato Y."/>
            <person name="Wilson G."/>
            <person name="Kumar K."/>
            <person name="McCouch S."/>
            <person name="Juretic N."/>
            <person name="Hoen D."/>
            <person name="Wright S."/>
            <person name="Bruskiewich R."/>
            <person name="Bureau T."/>
            <person name="Miyao A."/>
            <person name="Hirochika H."/>
            <person name="Nishikawa T."/>
            <person name="Kadowaki K."/>
            <person name="Sugiura M."/>
            <person name="Burr B."/>
            <person name="Sasaki T."/>
        </authorList>
    </citation>
    <scope>NUCLEOTIDE SEQUENCE [LARGE SCALE GENOMIC DNA]</scope>
    <source>
        <strain evidence="3">cv. Nipponbare</strain>
    </source>
</reference>
<gene>
    <name evidence="2" type="primary">OSJNBa0073E02.20</name>
</gene>
<evidence type="ECO:0000256" key="1">
    <source>
        <dbReference type="SAM" id="MobiDB-lite"/>
    </source>
</evidence>
<organism evidence="2 3">
    <name type="scientific">Oryza sativa subsp. japonica</name>
    <name type="common">Rice</name>
    <dbReference type="NCBI Taxonomy" id="39947"/>
    <lineage>
        <taxon>Eukaryota</taxon>
        <taxon>Viridiplantae</taxon>
        <taxon>Streptophyta</taxon>
        <taxon>Embryophyta</taxon>
        <taxon>Tracheophyta</taxon>
        <taxon>Spermatophyta</taxon>
        <taxon>Magnoliopsida</taxon>
        <taxon>Liliopsida</taxon>
        <taxon>Poales</taxon>
        <taxon>Poaceae</taxon>
        <taxon>BOP clade</taxon>
        <taxon>Oryzoideae</taxon>
        <taxon>Oryzeae</taxon>
        <taxon>Oryzinae</taxon>
        <taxon>Oryza</taxon>
        <taxon>Oryza sativa</taxon>
    </lineage>
</organism>
<dbReference type="Proteomes" id="UP000000763">
    <property type="component" value="Chromosome 4"/>
</dbReference>
<feature type="region of interest" description="Disordered" evidence="1">
    <location>
        <begin position="16"/>
        <end position="37"/>
    </location>
</feature>
<protein>
    <submittedName>
        <fullName evidence="2">OSJNBa0073E02.20 protein</fullName>
    </submittedName>
</protein>
<evidence type="ECO:0000313" key="3">
    <source>
        <dbReference type="Proteomes" id="UP000000763"/>
    </source>
</evidence>
<sequence length="232" mass="26009">MAEHRADLEAAAVRRHHASWTSHSPRQAYASPSPPAPHNSGNDILMLCLLWYILRYVLGFFQRYNLLPRDSFTFLVGCNLKTILQGGNYLVQGRKLHCKLSNQRGTDEMFVVIWTHSIVRDCCHIVFRENRISMPSDLKCTKLQISLGDFMVFEEVLGSTISTSVKVGTTQYQLPLARSSFRSVNLSHCDDGAKLPAAATSLAIRDGEPHRCRWEVAPLAIEGLARPSSPDE</sequence>
<proteinExistence type="predicted"/>
<dbReference type="EMBL" id="AL731616">
    <property type="protein sequence ID" value="CAE75912.1"/>
    <property type="molecule type" value="Genomic_DNA"/>
</dbReference>
<evidence type="ECO:0000313" key="2">
    <source>
        <dbReference type="EMBL" id="CAE75912.1"/>
    </source>
</evidence>
<dbReference type="AlphaFoldDB" id="Q7F9A1"/>
<name>Q7F9A1_ORYSJ</name>
<accession>Q7F9A1</accession>